<name>A0A1J1HLE5_9DIPT</name>
<dbReference type="CDD" id="cd00190">
    <property type="entry name" value="Tryp_SPc"/>
    <property type="match status" value="1"/>
</dbReference>
<dbReference type="GO" id="GO:0004252">
    <property type="term" value="F:serine-type endopeptidase activity"/>
    <property type="evidence" value="ECO:0007669"/>
    <property type="project" value="InterPro"/>
</dbReference>
<dbReference type="Pfam" id="PF13855">
    <property type="entry name" value="LRR_8"/>
    <property type="match status" value="1"/>
</dbReference>
<feature type="chain" id="PRO_5009619045" evidence="4">
    <location>
        <begin position="24"/>
        <end position="521"/>
    </location>
</feature>
<dbReference type="Proteomes" id="UP000183832">
    <property type="component" value="Unassembled WGS sequence"/>
</dbReference>
<dbReference type="PRINTS" id="PR00722">
    <property type="entry name" value="CHYMOTRYPSIN"/>
</dbReference>
<evidence type="ECO:0000256" key="2">
    <source>
        <dbReference type="ARBA" id="ARBA00022737"/>
    </source>
</evidence>
<dbReference type="Pfam" id="PF00089">
    <property type="entry name" value="Trypsin"/>
    <property type="match status" value="1"/>
</dbReference>
<dbReference type="Gene3D" id="3.80.10.10">
    <property type="entry name" value="Ribonuclease Inhibitor"/>
    <property type="match status" value="1"/>
</dbReference>
<dbReference type="PROSITE" id="PS50240">
    <property type="entry name" value="TRYPSIN_DOM"/>
    <property type="match status" value="1"/>
</dbReference>
<sequence length="521" mass="59243">MILNSPVVLKFLLILFVITKIQSGNLVEGTNSESQCGVSLKISGRIYNGKVVEKNQWPFLVALTYNPDGEFFCGGTLISRSHVLTAAHCLQEKRQQTPLTPSQFVLHLGKYNLSLAHERGSITAFPENIKIHPNWNIFQIKYDYDIALIKMDGIVPLRSNIFPACLWTSALGMRNIQTGTVVGWGIIEDQLTSQHQLIPRQIELKIVTNEVCYEVEPMANLISSRTFCAIGENGSGPCKGDSGGGFFMKENSKWLIKGIVSSSLVTEEGNCDVESYSIFTDISKFSNWIAKEMSVETDMTCKFFLEDGKRYHCFPKNLVIQQPNVEVSVIMGVHLGQRSNNDVTKFSILFQETSYLPHGIPELFPNLTRYCAFKTNLKHIQRSDFSGFQSLTTIEMGYNELTNIPADTFYDVPGLKKLHLQRNQIVSFDVDLFINNPNLKEFFAYKNQIEYLDGRLFRKNLNLELIVMDYNKLKHIDFELFTPLKKLKVVNFRHNTCISEFFSEMKDFEGFKAIIATNCSI</sequence>
<organism evidence="6 7">
    <name type="scientific">Clunio marinus</name>
    <dbReference type="NCBI Taxonomy" id="568069"/>
    <lineage>
        <taxon>Eukaryota</taxon>
        <taxon>Metazoa</taxon>
        <taxon>Ecdysozoa</taxon>
        <taxon>Arthropoda</taxon>
        <taxon>Hexapoda</taxon>
        <taxon>Insecta</taxon>
        <taxon>Pterygota</taxon>
        <taxon>Neoptera</taxon>
        <taxon>Endopterygota</taxon>
        <taxon>Diptera</taxon>
        <taxon>Nematocera</taxon>
        <taxon>Chironomoidea</taxon>
        <taxon>Chironomidae</taxon>
        <taxon>Clunio</taxon>
    </lineage>
</organism>
<dbReference type="SUPFAM" id="SSF50494">
    <property type="entry name" value="Trypsin-like serine proteases"/>
    <property type="match status" value="1"/>
</dbReference>
<proteinExistence type="inferred from homology"/>
<dbReference type="STRING" id="568069.A0A1J1HLE5"/>
<dbReference type="PANTHER" id="PTHR24260">
    <property type="match status" value="1"/>
</dbReference>
<dbReference type="InterPro" id="IPR001254">
    <property type="entry name" value="Trypsin_dom"/>
</dbReference>
<dbReference type="SUPFAM" id="SSF52058">
    <property type="entry name" value="L domain-like"/>
    <property type="match status" value="1"/>
</dbReference>
<evidence type="ECO:0000256" key="4">
    <source>
        <dbReference type="SAM" id="SignalP"/>
    </source>
</evidence>
<dbReference type="InterPro" id="IPR032675">
    <property type="entry name" value="LRR_dom_sf"/>
</dbReference>
<dbReference type="InterPro" id="IPR009003">
    <property type="entry name" value="Peptidase_S1_PA"/>
</dbReference>
<dbReference type="Gene3D" id="2.40.10.10">
    <property type="entry name" value="Trypsin-like serine proteases"/>
    <property type="match status" value="1"/>
</dbReference>
<dbReference type="InterPro" id="IPR003591">
    <property type="entry name" value="Leu-rich_rpt_typical-subtyp"/>
</dbReference>
<dbReference type="OrthoDB" id="238681at2759"/>
<dbReference type="SMART" id="SM00020">
    <property type="entry name" value="Tryp_SPc"/>
    <property type="match status" value="1"/>
</dbReference>
<feature type="signal peptide" evidence="4">
    <location>
        <begin position="1"/>
        <end position="23"/>
    </location>
</feature>
<reference evidence="6 7" key="1">
    <citation type="submission" date="2015-04" db="EMBL/GenBank/DDBJ databases">
        <authorList>
            <person name="Syromyatnikov M.Y."/>
            <person name="Popov V.N."/>
        </authorList>
    </citation>
    <scope>NUCLEOTIDE SEQUENCE [LARGE SCALE GENOMIC DNA]</scope>
</reference>
<dbReference type="EMBL" id="CVRI01000010">
    <property type="protein sequence ID" value="CRK88880.1"/>
    <property type="molecule type" value="Genomic_DNA"/>
</dbReference>
<dbReference type="InterPro" id="IPR051333">
    <property type="entry name" value="CLIP_Serine_Protease"/>
</dbReference>
<dbReference type="InterPro" id="IPR018114">
    <property type="entry name" value="TRYPSIN_HIS"/>
</dbReference>
<accession>A0A1J1HLE5</accession>
<keyword evidence="4" id="KW-0732">Signal</keyword>
<dbReference type="AlphaFoldDB" id="A0A1J1HLE5"/>
<keyword evidence="1" id="KW-0433">Leucine-rich repeat</keyword>
<dbReference type="InterPro" id="IPR043504">
    <property type="entry name" value="Peptidase_S1_PA_chymotrypsin"/>
</dbReference>
<evidence type="ECO:0000259" key="5">
    <source>
        <dbReference type="PROSITE" id="PS50240"/>
    </source>
</evidence>
<dbReference type="PROSITE" id="PS00134">
    <property type="entry name" value="TRYPSIN_HIS"/>
    <property type="match status" value="1"/>
</dbReference>
<gene>
    <name evidence="6" type="primary">similar to Serine protease gd</name>
    <name evidence="6" type="ORF">CLUMA_CG002636</name>
</gene>
<keyword evidence="7" id="KW-1185">Reference proteome</keyword>
<keyword evidence="2" id="KW-0677">Repeat</keyword>
<feature type="domain" description="Peptidase S1" evidence="5">
    <location>
        <begin position="46"/>
        <end position="294"/>
    </location>
</feature>
<evidence type="ECO:0000313" key="6">
    <source>
        <dbReference type="EMBL" id="CRK88880.1"/>
    </source>
</evidence>
<dbReference type="SMART" id="SM00369">
    <property type="entry name" value="LRR_TYP"/>
    <property type="match status" value="2"/>
</dbReference>
<evidence type="ECO:0000256" key="1">
    <source>
        <dbReference type="ARBA" id="ARBA00022614"/>
    </source>
</evidence>
<protein>
    <submittedName>
        <fullName evidence="6">CLUMA_CG002636, isoform A</fullName>
    </submittedName>
</protein>
<comment type="similarity">
    <text evidence="3">Belongs to the peptidase S1 family. CLIP subfamily.</text>
</comment>
<dbReference type="PANTHER" id="PTHR24260:SF143">
    <property type="entry name" value="SERINE PROTEASE GD-LIKE PROTEIN"/>
    <property type="match status" value="1"/>
</dbReference>
<dbReference type="GO" id="GO:0006508">
    <property type="term" value="P:proteolysis"/>
    <property type="evidence" value="ECO:0007669"/>
    <property type="project" value="InterPro"/>
</dbReference>
<evidence type="ECO:0000313" key="7">
    <source>
        <dbReference type="Proteomes" id="UP000183832"/>
    </source>
</evidence>
<dbReference type="InterPro" id="IPR001611">
    <property type="entry name" value="Leu-rich_rpt"/>
</dbReference>
<evidence type="ECO:0000256" key="3">
    <source>
        <dbReference type="ARBA" id="ARBA00024195"/>
    </source>
</evidence>
<dbReference type="InterPro" id="IPR001314">
    <property type="entry name" value="Peptidase_S1A"/>
</dbReference>